<gene>
    <name evidence="1" type="ORF">HPB49_007852</name>
</gene>
<evidence type="ECO:0000313" key="2">
    <source>
        <dbReference type="Proteomes" id="UP000821865"/>
    </source>
</evidence>
<dbReference type="Proteomes" id="UP000821865">
    <property type="component" value="Chromosome 8"/>
</dbReference>
<dbReference type="EMBL" id="CM023477">
    <property type="protein sequence ID" value="KAH7937095.1"/>
    <property type="molecule type" value="Genomic_DNA"/>
</dbReference>
<accession>A0ACB8C8B5</accession>
<name>A0ACB8C8B5_DERSI</name>
<organism evidence="1 2">
    <name type="scientific">Dermacentor silvarum</name>
    <name type="common">Tick</name>
    <dbReference type="NCBI Taxonomy" id="543639"/>
    <lineage>
        <taxon>Eukaryota</taxon>
        <taxon>Metazoa</taxon>
        <taxon>Ecdysozoa</taxon>
        <taxon>Arthropoda</taxon>
        <taxon>Chelicerata</taxon>
        <taxon>Arachnida</taxon>
        <taxon>Acari</taxon>
        <taxon>Parasitiformes</taxon>
        <taxon>Ixodida</taxon>
        <taxon>Ixodoidea</taxon>
        <taxon>Ixodidae</taxon>
        <taxon>Rhipicephalinae</taxon>
        <taxon>Dermacentor</taxon>
    </lineage>
</organism>
<proteinExistence type="predicted"/>
<protein>
    <submittedName>
        <fullName evidence="1">Uncharacterized protein</fullName>
    </submittedName>
</protein>
<comment type="caution">
    <text evidence="1">The sequence shown here is derived from an EMBL/GenBank/DDBJ whole genome shotgun (WGS) entry which is preliminary data.</text>
</comment>
<reference evidence="1" key="1">
    <citation type="submission" date="2020-05" db="EMBL/GenBank/DDBJ databases">
        <title>Large-scale comparative analyses of tick genomes elucidate their genetic diversity and vector capacities.</title>
        <authorList>
            <person name="Jia N."/>
            <person name="Wang J."/>
            <person name="Shi W."/>
            <person name="Du L."/>
            <person name="Sun Y."/>
            <person name="Zhan W."/>
            <person name="Jiang J."/>
            <person name="Wang Q."/>
            <person name="Zhang B."/>
            <person name="Ji P."/>
            <person name="Sakyi L.B."/>
            <person name="Cui X."/>
            <person name="Yuan T."/>
            <person name="Jiang B."/>
            <person name="Yang W."/>
            <person name="Lam T.T.-Y."/>
            <person name="Chang Q."/>
            <person name="Ding S."/>
            <person name="Wang X."/>
            <person name="Zhu J."/>
            <person name="Ruan X."/>
            <person name="Zhao L."/>
            <person name="Wei J."/>
            <person name="Que T."/>
            <person name="Du C."/>
            <person name="Cheng J."/>
            <person name="Dai P."/>
            <person name="Han X."/>
            <person name="Huang E."/>
            <person name="Gao Y."/>
            <person name="Liu J."/>
            <person name="Shao H."/>
            <person name="Ye R."/>
            <person name="Li L."/>
            <person name="Wei W."/>
            <person name="Wang X."/>
            <person name="Wang C."/>
            <person name="Yang T."/>
            <person name="Huo Q."/>
            <person name="Li W."/>
            <person name="Guo W."/>
            <person name="Chen H."/>
            <person name="Zhou L."/>
            <person name="Ni X."/>
            <person name="Tian J."/>
            <person name="Zhou Y."/>
            <person name="Sheng Y."/>
            <person name="Liu T."/>
            <person name="Pan Y."/>
            <person name="Xia L."/>
            <person name="Li J."/>
            <person name="Zhao F."/>
            <person name="Cao W."/>
        </authorList>
    </citation>
    <scope>NUCLEOTIDE SEQUENCE</scope>
    <source>
        <strain evidence="1">Dsil-2018</strain>
    </source>
</reference>
<sequence length="887" mass="98183">MLLPLLFVALVPVEWCSSLRYYYKSTEKEDFLIGALLPIHRPPYTTESTTSSCGGIWELPGIQRFEAALQTVDDINSRPDLLPNSTLGIQVRDSCQFTAIALEQVSQIIRRSAWSKVDYREEPHPYHRPPPEDDVVHAARCEDASPEKNLVAVVGPLLEGGAADVHSLMSLFKIPVVGYAFDGQEPDLNSMLGYYVSVAPSNESTQARAMADLVTYFNWTYVSTVFTNDVTNEAALTEFMTVSKDRGVCIAHFLALSSSATNAEYYEAIANLQTYESSRVVVCFCTSITVVRLLTVIRDTNITGRFTLVVSESWMADKELLTGLEEQAAGSLAFRNHVEPDDEFKAYYTSLNPSNNVRNPWFTEFWEAKFQCSLGRQDGTADKYERECTGKESLSDGYEQDAQIDGVRSAIYLVARALHNMLQDYCQTSADKNCYRHIHVSGEQFFDYLEDTAPVYQRSIPELNKTRSATPWYDVVNFVKSDDSKYDIKTVATWSDNQLTVLKTPLWNAKGSTEVPVSECGMPCPVGHVKVHQSITNPCCWKCVPCADNQYVVDDYLCAQCKQGTWPNENMDGCDSIPQKYAQWTETASIVAMVISVLSIVNTVCTTAIFIRYAHSPIIKTTSRELSFVVLAGVLLSEAGTFAVISKPSVVSCLLERLCPVLGVATVYAAIFAKTYRLCRILSSTERQGSPAAVNVRVVSSGTQLAIAGGLVAVQFFTTAVMLIFQRPGTIQVYPAPNRSVLICDLTELAYLLPWAYNFLLIALCTVCAFRTRNLQTSFNEARMIGFAMYATVITWIAYAAVYVGSENNRKLSLCLAISASSQVLIALLFLTKIYAVLSEPVKNACCSMFGARPEATSTVSIVHELGHEGPQSSSRSLESLAQDKIK</sequence>
<evidence type="ECO:0000313" key="1">
    <source>
        <dbReference type="EMBL" id="KAH7937095.1"/>
    </source>
</evidence>
<keyword evidence="2" id="KW-1185">Reference proteome</keyword>